<comment type="caution">
    <text evidence="10">The sequence shown here is derived from an EMBL/GenBank/DDBJ whole genome shotgun (WGS) entry which is preliminary data.</text>
</comment>
<proteinExistence type="inferred from homology"/>
<feature type="transmembrane region" description="Helical" evidence="9">
    <location>
        <begin position="64"/>
        <end position="85"/>
    </location>
</feature>
<comment type="subcellular location">
    <subcellularLocation>
        <location evidence="1 9">Cell membrane</location>
        <topology evidence="1 9">Multi-pass membrane protein</topology>
    </subcellularLocation>
</comment>
<feature type="transmembrane region" description="Helical" evidence="9">
    <location>
        <begin position="227"/>
        <end position="248"/>
    </location>
</feature>
<comment type="similarity">
    <text evidence="3 9">Belongs to the CobD/CbiB family.</text>
</comment>
<dbReference type="HAMAP" id="MF_00024">
    <property type="entry name" value="CobD_CbiB"/>
    <property type="match status" value="1"/>
</dbReference>
<comment type="pathway">
    <text evidence="2 9">Cofactor biosynthesis; adenosylcobalamin biosynthesis.</text>
</comment>
<accession>A0A1F2PLP3</accession>
<dbReference type="GO" id="GO:0015420">
    <property type="term" value="F:ABC-type vitamin B12 transporter activity"/>
    <property type="evidence" value="ECO:0007669"/>
    <property type="project" value="UniProtKB-UniRule"/>
</dbReference>
<feature type="transmembrane region" description="Helical" evidence="9">
    <location>
        <begin position="315"/>
        <end position="335"/>
    </location>
</feature>
<evidence type="ECO:0000256" key="5">
    <source>
        <dbReference type="ARBA" id="ARBA00022573"/>
    </source>
</evidence>
<dbReference type="AlphaFoldDB" id="A0A1F2PLP3"/>
<organism evidence="10 11">
    <name type="scientific">Acetobacterium wieringae</name>
    <dbReference type="NCBI Taxonomy" id="52694"/>
    <lineage>
        <taxon>Bacteria</taxon>
        <taxon>Bacillati</taxon>
        <taxon>Bacillota</taxon>
        <taxon>Clostridia</taxon>
        <taxon>Eubacteriales</taxon>
        <taxon>Eubacteriaceae</taxon>
        <taxon>Acetobacterium</taxon>
    </lineage>
</organism>
<evidence type="ECO:0000256" key="3">
    <source>
        <dbReference type="ARBA" id="ARBA00006263"/>
    </source>
</evidence>
<dbReference type="STRING" id="52694.ACWI_01680"/>
<keyword evidence="7 9" id="KW-1133">Transmembrane helix</keyword>
<dbReference type="RefSeq" id="WP_324251093.1">
    <property type="nucleotide sequence ID" value="NZ_CABIIK010000010.1"/>
</dbReference>
<keyword evidence="6 9" id="KW-0812">Transmembrane</keyword>
<keyword evidence="5 9" id="KW-0169">Cobalamin biosynthesis</keyword>
<dbReference type="UniPathway" id="UPA00148"/>
<feature type="transmembrane region" description="Helical" evidence="9">
    <location>
        <begin position="35"/>
        <end position="52"/>
    </location>
</feature>
<protein>
    <recommendedName>
        <fullName evidence="9">Cobalamin biosynthesis protein CobD</fullName>
    </recommendedName>
</protein>
<evidence type="ECO:0000256" key="9">
    <source>
        <dbReference type="HAMAP-Rule" id="MF_00024"/>
    </source>
</evidence>
<feature type="transmembrane region" description="Helical" evidence="9">
    <location>
        <begin position="170"/>
        <end position="193"/>
    </location>
</feature>
<dbReference type="GO" id="GO:0005886">
    <property type="term" value="C:plasma membrane"/>
    <property type="evidence" value="ECO:0007669"/>
    <property type="project" value="UniProtKB-SubCell"/>
</dbReference>
<dbReference type="Proteomes" id="UP000176244">
    <property type="component" value="Unassembled WGS sequence"/>
</dbReference>
<evidence type="ECO:0000256" key="6">
    <source>
        <dbReference type="ARBA" id="ARBA00022692"/>
    </source>
</evidence>
<evidence type="ECO:0000313" key="11">
    <source>
        <dbReference type="Proteomes" id="UP000176244"/>
    </source>
</evidence>
<feature type="transmembrane region" description="Helical" evidence="9">
    <location>
        <begin position="7"/>
        <end position="29"/>
    </location>
</feature>
<evidence type="ECO:0000256" key="8">
    <source>
        <dbReference type="ARBA" id="ARBA00023136"/>
    </source>
</evidence>
<dbReference type="PANTHER" id="PTHR34308">
    <property type="entry name" value="COBALAMIN BIOSYNTHESIS PROTEIN CBIB"/>
    <property type="match status" value="1"/>
</dbReference>
<comment type="function">
    <text evidence="9">Converts cobyric acid to cobinamide by the addition of aminopropanol on the F carboxylic group.</text>
</comment>
<evidence type="ECO:0000256" key="4">
    <source>
        <dbReference type="ARBA" id="ARBA00022475"/>
    </source>
</evidence>
<evidence type="ECO:0000313" key="10">
    <source>
        <dbReference type="EMBL" id="OFV72257.1"/>
    </source>
</evidence>
<dbReference type="InterPro" id="IPR004485">
    <property type="entry name" value="Cobalamin_biosynth_CobD/CbiB"/>
</dbReference>
<name>A0A1F2PLP3_9FIRM</name>
<evidence type="ECO:0000256" key="1">
    <source>
        <dbReference type="ARBA" id="ARBA00004651"/>
    </source>
</evidence>
<dbReference type="GO" id="GO:0048472">
    <property type="term" value="F:threonine-phosphate decarboxylase activity"/>
    <property type="evidence" value="ECO:0007669"/>
    <property type="project" value="InterPro"/>
</dbReference>
<dbReference type="GO" id="GO:0009236">
    <property type="term" value="P:cobalamin biosynthetic process"/>
    <property type="evidence" value="ECO:0007669"/>
    <property type="project" value="UniProtKB-UniRule"/>
</dbReference>
<keyword evidence="4 9" id="KW-1003">Cell membrane</keyword>
<feature type="transmembrane region" description="Helical" evidence="9">
    <location>
        <begin position="91"/>
        <end position="113"/>
    </location>
</feature>
<dbReference type="Pfam" id="PF03186">
    <property type="entry name" value="CobD_Cbib"/>
    <property type="match status" value="1"/>
</dbReference>
<gene>
    <name evidence="10" type="primary">cbiB</name>
    <name evidence="9" type="synonym">cobD</name>
    <name evidence="10" type="ORF">ACWI_01680</name>
</gene>
<dbReference type="PANTHER" id="PTHR34308:SF1">
    <property type="entry name" value="COBALAMIN BIOSYNTHESIS PROTEIN CBIB"/>
    <property type="match status" value="1"/>
</dbReference>
<sequence length="337" mass="37273">MNLIEGLPLGLGGGFWFLLILIGVVLDWLIGDPPWLPHPIIAIGKTIGFLNKKLNHGKHRKAKGFLLLFLVLGLTGAIVFGLQWLLYSINIYLYILFNLYLIVTALAAKTLAVEVQKVMTALMGGDIEVSRVQVGYLVGRDTSELKEKEIIRATVETTAENTIDGVLAPIFYLLLGALIPVPWLNPVMLVMLYKATNTLDSMVGYIQEPYKDFGYASAKFDDLINWIPARIGSIFMLVAGMFLGYTFNDGCRIFKRDRHNHKSPNSAHPESVVAGLLGIQLGGTNQYFGQVLEKPTIGDPKSPLEILDIRETITIMYGSEVVLMVFATLMAVIIFSL</sequence>
<comment type="caution">
    <text evidence="9">Lacks conserved residue(s) required for the propagation of feature annotation.</text>
</comment>
<keyword evidence="8 9" id="KW-0472">Membrane</keyword>
<dbReference type="EMBL" id="LKEU01000010">
    <property type="protein sequence ID" value="OFV72257.1"/>
    <property type="molecule type" value="Genomic_DNA"/>
</dbReference>
<evidence type="ECO:0000256" key="7">
    <source>
        <dbReference type="ARBA" id="ARBA00022989"/>
    </source>
</evidence>
<dbReference type="NCBIfam" id="TIGR00380">
    <property type="entry name" value="cobal_cbiB"/>
    <property type="match status" value="1"/>
</dbReference>
<reference evidence="10 11" key="1">
    <citation type="submission" date="2015-09" db="EMBL/GenBank/DDBJ databases">
        <title>Genome sequence of Acetobacterium wieringae DSM 1911.</title>
        <authorList>
            <person name="Poehlein A."/>
            <person name="Bengelsdorf F.R."/>
            <person name="Schiel-Bengelsdorf B."/>
            <person name="Duerre P."/>
            <person name="Daniel R."/>
        </authorList>
    </citation>
    <scope>NUCLEOTIDE SEQUENCE [LARGE SCALE GENOMIC DNA]</scope>
    <source>
        <strain evidence="10 11">DSM 1911</strain>
    </source>
</reference>
<evidence type="ECO:0000256" key="2">
    <source>
        <dbReference type="ARBA" id="ARBA00004953"/>
    </source>
</evidence>